<organism evidence="9 10">
    <name type="scientific">Caproicibacter fermentans</name>
    <dbReference type="NCBI Taxonomy" id="2576756"/>
    <lineage>
        <taxon>Bacteria</taxon>
        <taxon>Bacillati</taxon>
        <taxon>Bacillota</taxon>
        <taxon>Clostridia</taxon>
        <taxon>Eubacteriales</taxon>
        <taxon>Acutalibacteraceae</taxon>
        <taxon>Caproicibacter</taxon>
    </lineage>
</organism>
<sequence length="453" mass="49602">MNLIHTGMNFLYFCSEKRRVIIISGEIAWPKQTKLNELLVCGRMQARGAIVVQAQEKKVSSARAILIEMVMFFTYAFFAVNWVAGSTLTPQIMKYFNLQSFASATFISNAITIAKIIGNFMAAGILVKLLPKKAIGLGSGLIVAGSVMAVLAPQYWMFILGRFLMGFGGALYVVYFNPVVIHFFAPEKRPTVNAFNNVAYNVGGIIAMLIVGPVIRWLQTWQYSMAFFAVISAILFLAWPALGEDFELNRSAAGDTEKYTLRDALKEKINWLLPLTYSGLLTFYIVLLNIFPISGVTAISSKTLSTLVAVGGVVGSLLAIVLSKVYFKRLPVIRWSGLAMTLFGALMFHAKNDVLSVIAAFAIGVVMFLPVTSLVLIPQELPNMSPAKLTTIMGLFWALSYVIESVAFYLIGIAIDKAGYSVGLTIALVLSATFFVGSFFLTETGRAAKKKNQ</sequence>
<feature type="transmembrane region" description="Helical" evidence="7">
    <location>
        <begin position="104"/>
        <end position="127"/>
    </location>
</feature>
<dbReference type="Proteomes" id="UP000469440">
    <property type="component" value="Unassembled WGS sequence"/>
</dbReference>
<protein>
    <submittedName>
        <fullName evidence="9">Major Facilitator Superfamily protein</fullName>
    </submittedName>
</protein>
<dbReference type="Pfam" id="PF07690">
    <property type="entry name" value="MFS_1"/>
    <property type="match status" value="1"/>
</dbReference>
<feature type="transmembrane region" description="Helical" evidence="7">
    <location>
        <begin position="197"/>
        <end position="215"/>
    </location>
</feature>
<feature type="transmembrane region" description="Helical" evidence="7">
    <location>
        <begin position="134"/>
        <end position="157"/>
    </location>
</feature>
<comment type="subcellular location">
    <subcellularLocation>
        <location evidence="1">Cell membrane</location>
        <topology evidence="1">Multi-pass membrane protein</topology>
    </subcellularLocation>
</comment>
<feature type="transmembrane region" description="Helical" evidence="7">
    <location>
        <begin position="418"/>
        <end position="441"/>
    </location>
</feature>
<dbReference type="InterPro" id="IPR020846">
    <property type="entry name" value="MFS_dom"/>
</dbReference>
<keyword evidence="10" id="KW-1185">Reference proteome</keyword>
<dbReference type="GO" id="GO:0005886">
    <property type="term" value="C:plasma membrane"/>
    <property type="evidence" value="ECO:0007669"/>
    <property type="project" value="UniProtKB-SubCell"/>
</dbReference>
<comment type="caution">
    <text evidence="9">The sequence shown here is derived from an EMBL/GenBank/DDBJ whole genome shotgun (WGS) entry which is preliminary data.</text>
</comment>
<name>A0A6N8HWK2_9FIRM</name>
<keyword evidence="4 7" id="KW-0812">Transmembrane</keyword>
<evidence type="ECO:0000256" key="1">
    <source>
        <dbReference type="ARBA" id="ARBA00004651"/>
    </source>
</evidence>
<evidence type="ECO:0000256" key="3">
    <source>
        <dbReference type="ARBA" id="ARBA00022475"/>
    </source>
</evidence>
<proteinExistence type="predicted"/>
<dbReference type="InterPro" id="IPR011701">
    <property type="entry name" value="MFS"/>
</dbReference>
<dbReference type="PANTHER" id="PTHR43124">
    <property type="entry name" value="PURINE EFFLUX PUMP PBUE"/>
    <property type="match status" value="1"/>
</dbReference>
<keyword evidence="6 7" id="KW-0472">Membrane</keyword>
<feature type="transmembrane region" description="Helical" evidence="7">
    <location>
        <begin position="65"/>
        <end position="84"/>
    </location>
</feature>
<evidence type="ECO:0000256" key="4">
    <source>
        <dbReference type="ARBA" id="ARBA00022692"/>
    </source>
</evidence>
<dbReference type="EMBL" id="VWXL01000014">
    <property type="protein sequence ID" value="MVB10048.1"/>
    <property type="molecule type" value="Genomic_DNA"/>
</dbReference>
<accession>A0A6N8HWK2</accession>
<evidence type="ECO:0000256" key="6">
    <source>
        <dbReference type="ARBA" id="ARBA00023136"/>
    </source>
</evidence>
<dbReference type="SUPFAM" id="SSF103473">
    <property type="entry name" value="MFS general substrate transporter"/>
    <property type="match status" value="1"/>
</dbReference>
<dbReference type="PANTHER" id="PTHR43124:SF3">
    <property type="entry name" value="CHLORAMPHENICOL EFFLUX PUMP RV0191"/>
    <property type="match status" value="1"/>
</dbReference>
<evidence type="ECO:0000256" key="7">
    <source>
        <dbReference type="SAM" id="Phobius"/>
    </source>
</evidence>
<feature type="transmembrane region" description="Helical" evidence="7">
    <location>
        <begin position="303"/>
        <end position="325"/>
    </location>
</feature>
<reference evidence="9 10" key="1">
    <citation type="submission" date="2019-09" db="EMBL/GenBank/DDBJ databases">
        <title>Genome sequence of Clostridium sp. EA1.</title>
        <authorList>
            <person name="Poehlein A."/>
            <person name="Bengelsdorf F.R."/>
            <person name="Daniel R."/>
        </authorList>
    </citation>
    <scope>NUCLEOTIDE SEQUENCE [LARGE SCALE GENOMIC DNA]</scope>
    <source>
        <strain evidence="9 10">EA1</strain>
    </source>
</reference>
<dbReference type="GO" id="GO:0022857">
    <property type="term" value="F:transmembrane transporter activity"/>
    <property type="evidence" value="ECO:0007669"/>
    <property type="project" value="InterPro"/>
</dbReference>
<dbReference type="InterPro" id="IPR050189">
    <property type="entry name" value="MFS_Efflux_Transporters"/>
</dbReference>
<feature type="domain" description="Major facilitator superfamily (MFS) profile" evidence="8">
    <location>
        <begin position="65"/>
        <end position="445"/>
    </location>
</feature>
<gene>
    <name evidence="9" type="ORF">CAFE_07190</name>
</gene>
<feature type="transmembrane region" description="Helical" evidence="7">
    <location>
        <begin position="163"/>
        <end position="185"/>
    </location>
</feature>
<keyword evidence="5 7" id="KW-1133">Transmembrane helix</keyword>
<dbReference type="InterPro" id="IPR036259">
    <property type="entry name" value="MFS_trans_sf"/>
</dbReference>
<feature type="transmembrane region" description="Helical" evidence="7">
    <location>
        <begin position="221"/>
        <end position="242"/>
    </location>
</feature>
<evidence type="ECO:0000256" key="2">
    <source>
        <dbReference type="ARBA" id="ARBA00022448"/>
    </source>
</evidence>
<dbReference type="PROSITE" id="PS50850">
    <property type="entry name" value="MFS"/>
    <property type="match status" value="1"/>
</dbReference>
<feature type="transmembrane region" description="Helical" evidence="7">
    <location>
        <begin position="356"/>
        <end position="377"/>
    </location>
</feature>
<dbReference type="AlphaFoldDB" id="A0A6N8HWK2"/>
<feature type="transmembrane region" description="Helical" evidence="7">
    <location>
        <begin position="332"/>
        <end position="350"/>
    </location>
</feature>
<feature type="transmembrane region" description="Helical" evidence="7">
    <location>
        <begin position="271"/>
        <end position="291"/>
    </location>
</feature>
<evidence type="ECO:0000313" key="9">
    <source>
        <dbReference type="EMBL" id="MVB10048.1"/>
    </source>
</evidence>
<feature type="transmembrane region" description="Helical" evidence="7">
    <location>
        <begin position="389"/>
        <end position="412"/>
    </location>
</feature>
<evidence type="ECO:0000256" key="5">
    <source>
        <dbReference type="ARBA" id="ARBA00022989"/>
    </source>
</evidence>
<dbReference type="Gene3D" id="1.20.1250.20">
    <property type="entry name" value="MFS general substrate transporter like domains"/>
    <property type="match status" value="2"/>
</dbReference>
<evidence type="ECO:0000259" key="8">
    <source>
        <dbReference type="PROSITE" id="PS50850"/>
    </source>
</evidence>
<keyword evidence="3" id="KW-1003">Cell membrane</keyword>
<evidence type="ECO:0000313" key="10">
    <source>
        <dbReference type="Proteomes" id="UP000469440"/>
    </source>
</evidence>
<dbReference type="CDD" id="cd06174">
    <property type="entry name" value="MFS"/>
    <property type="match status" value="1"/>
</dbReference>
<keyword evidence="2" id="KW-0813">Transport</keyword>